<evidence type="ECO:0000259" key="2">
    <source>
        <dbReference type="Pfam" id="PF01593"/>
    </source>
</evidence>
<feature type="signal peptide" evidence="1">
    <location>
        <begin position="1"/>
        <end position="17"/>
    </location>
</feature>
<organism evidence="3 4">
    <name type="scientific">Plutella xylostella</name>
    <name type="common">Diamondback moth</name>
    <name type="synonym">Plutella maculipennis</name>
    <dbReference type="NCBI Taxonomy" id="51655"/>
    <lineage>
        <taxon>Eukaryota</taxon>
        <taxon>Metazoa</taxon>
        <taxon>Ecdysozoa</taxon>
        <taxon>Arthropoda</taxon>
        <taxon>Hexapoda</taxon>
        <taxon>Insecta</taxon>
        <taxon>Pterygota</taxon>
        <taxon>Neoptera</taxon>
        <taxon>Endopterygota</taxon>
        <taxon>Lepidoptera</taxon>
        <taxon>Glossata</taxon>
        <taxon>Ditrysia</taxon>
        <taxon>Yponomeutoidea</taxon>
        <taxon>Plutellidae</taxon>
        <taxon>Plutella</taxon>
    </lineage>
</organism>
<dbReference type="Gene3D" id="3.50.50.60">
    <property type="entry name" value="FAD/NAD(P)-binding domain"/>
    <property type="match status" value="1"/>
</dbReference>
<dbReference type="SUPFAM" id="SSF51905">
    <property type="entry name" value="FAD/NAD(P)-binding domain"/>
    <property type="match status" value="1"/>
</dbReference>
<sequence length="500" mass="54849">MLCKIGILGLLALFCLAESAGIRQRRDSSAVQQYDTIVVGLGAAGTAAYSKLARAGRRVLGLEAADRVGGRVKTIPFGDGIVEFGAEWIHGRNNSPSYELAVANQVPVKNQEVTLQVFWSDGAEMNASMTHVVTELMYMCTKDAPDDVPPQPAGDYFKAHCLEMIKSKKPELLQDEAFMEALFRSMDLNIGSLEGVSSWNEVGTTSDYEDLDEYLYTSWHKYGYKTLFEILLNEYNNGQGLPKTAEIKLNKEVVKIVWPSEAGSNVVVKCKDGSEYTAKNVIVTVSLGVMKERHTTLFEPALPEEKVAAINNIEMGIIGKVILAFDKMWLPADTTVVPFFWKAEDLAKVPADEAWVTRIGSASRSMGADNVWVLWTSGNTTKHVETLSDETVKKHVVSLLRRFFGSAVPEPSQLIKTNWFTNPLTRGTYSFDGVSFAAHPTSRHVLGAPLADTSGAPRLLFAGEATNVNHFSTVHGAVETGIREANRLLGDDSNSIEPKH</sequence>
<dbReference type="SUPFAM" id="SSF54373">
    <property type="entry name" value="FAD-linked reductases, C-terminal domain"/>
    <property type="match status" value="1"/>
</dbReference>
<name>A0A8S4G8I7_PLUXY</name>
<dbReference type="PANTHER" id="PTHR10742">
    <property type="entry name" value="FLAVIN MONOAMINE OXIDASE"/>
    <property type="match status" value="1"/>
</dbReference>
<dbReference type="AlphaFoldDB" id="A0A8S4G8I7"/>
<dbReference type="InterPro" id="IPR036188">
    <property type="entry name" value="FAD/NAD-bd_sf"/>
</dbReference>
<keyword evidence="1" id="KW-0732">Signal</keyword>
<dbReference type="Pfam" id="PF01593">
    <property type="entry name" value="Amino_oxidase"/>
    <property type="match status" value="1"/>
</dbReference>
<dbReference type="Gene3D" id="3.90.660.10">
    <property type="match status" value="1"/>
</dbReference>
<keyword evidence="4" id="KW-1185">Reference proteome</keyword>
<comment type="caution">
    <text evidence="3">The sequence shown here is derived from an EMBL/GenBank/DDBJ whole genome shotgun (WGS) entry which is preliminary data.</text>
</comment>
<dbReference type="PANTHER" id="PTHR10742:SF398">
    <property type="entry name" value="AMINE OXIDASE DOMAIN-CONTAINING PROTEIN-RELATED"/>
    <property type="match status" value="1"/>
</dbReference>
<evidence type="ECO:0000313" key="3">
    <source>
        <dbReference type="EMBL" id="CAG9135258.1"/>
    </source>
</evidence>
<gene>
    <name evidence="3" type="ORF">PLXY2_LOCUS13516</name>
</gene>
<dbReference type="Proteomes" id="UP000653454">
    <property type="component" value="Unassembled WGS sequence"/>
</dbReference>
<dbReference type="GO" id="GO:0046592">
    <property type="term" value="F:polyamine oxidase activity"/>
    <property type="evidence" value="ECO:0007669"/>
    <property type="project" value="TreeGrafter"/>
</dbReference>
<feature type="domain" description="Amine oxidase" evidence="2">
    <location>
        <begin position="44"/>
        <end position="489"/>
    </location>
</feature>
<evidence type="ECO:0000313" key="4">
    <source>
        <dbReference type="Proteomes" id="UP000653454"/>
    </source>
</evidence>
<proteinExistence type="predicted"/>
<reference evidence="3" key="1">
    <citation type="submission" date="2020-11" db="EMBL/GenBank/DDBJ databases">
        <authorList>
            <person name="Whiteford S."/>
        </authorList>
    </citation>
    <scope>NUCLEOTIDE SEQUENCE</scope>
</reference>
<dbReference type="InterPro" id="IPR002937">
    <property type="entry name" value="Amino_oxidase"/>
</dbReference>
<accession>A0A8S4G8I7</accession>
<feature type="chain" id="PRO_5035880455" evidence="1">
    <location>
        <begin position="18"/>
        <end position="500"/>
    </location>
</feature>
<dbReference type="EMBL" id="CAJHNJ030000098">
    <property type="protein sequence ID" value="CAG9135258.1"/>
    <property type="molecule type" value="Genomic_DNA"/>
</dbReference>
<evidence type="ECO:0000256" key="1">
    <source>
        <dbReference type="SAM" id="SignalP"/>
    </source>
</evidence>
<dbReference type="InterPro" id="IPR050281">
    <property type="entry name" value="Flavin_monoamine_oxidase"/>
</dbReference>
<protein>
    <submittedName>
        <fullName evidence="3">(diamondback moth) hypothetical protein</fullName>
    </submittedName>
</protein>